<evidence type="ECO:0000313" key="7">
    <source>
        <dbReference type="EMBL" id="VDK42788.1"/>
    </source>
</evidence>
<dbReference type="AlphaFoldDB" id="A0A158PN12"/>
<dbReference type="GO" id="GO:0012505">
    <property type="term" value="C:endomembrane system"/>
    <property type="evidence" value="ECO:0007669"/>
    <property type="project" value="UniProtKB-SubCell"/>
</dbReference>
<dbReference type="EMBL" id="UYRR01030994">
    <property type="protein sequence ID" value="VDK42788.1"/>
    <property type="molecule type" value="Genomic_DNA"/>
</dbReference>
<feature type="domain" description="SUN" evidence="6">
    <location>
        <begin position="30"/>
        <end position="185"/>
    </location>
</feature>
<evidence type="ECO:0000256" key="4">
    <source>
        <dbReference type="ARBA" id="ARBA00023136"/>
    </source>
</evidence>
<comment type="subcellular location">
    <subcellularLocation>
        <location evidence="1">Endomembrane system</location>
    </subcellularLocation>
</comment>
<organism evidence="9">
    <name type="scientific">Anisakis simplex</name>
    <name type="common">Herring worm</name>
    <dbReference type="NCBI Taxonomy" id="6269"/>
    <lineage>
        <taxon>Eukaryota</taxon>
        <taxon>Metazoa</taxon>
        <taxon>Ecdysozoa</taxon>
        <taxon>Nematoda</taxon>
        <taxon>Chromadorea</taxon>
        <taxon>Rhabditida</taxon>
        <taxon>Spirurina</taxon>
        <taxon>Ascaridomorpha</taxon>
        <taxon>Ascaridoidea</taxon>
        <taxon>Anisakidae</taxon>
        <taxon>Anisakis</taxon>
        <taxon>Anisakis simplex complex</taxon>
    </lineage>
</organism>
<proteinExistence type="predicted"/>
<dbReference type="GO" id="GO:0016020">
    <property type="term" value="C:membrane"/>
    <property type="evidence" value="ECO:0007669"/>
    <property type="project" value="InterPro"/>
</dbReference>
<dbReference type="GO" id="GO:0034975">
    <property type="term" value="P:protein folding in endoplasmic reticulum"/>
    <property type="evidence" value="ECO:0007669"/>
    <property type="project" value="TreeGrafter"/>
</dbReference>
<sequence>MKNQQKALENGSNKMKVNLNENKMALNEVSSNINNMRQEAATQRNYASRDCGAKVLFSNDEAENRNAVLNEKERDDYMRNPCGRAHNKWFIIELCETISLTAIELANFELFSSGPERVRISLSERYPTNEWNVLDEITAADSRDIQRFPINANGYAKFIRIELLTHHGNEHYCTLSMVRIFGISMVDEYEYEAQADADSMPEVVHNQIDVENDSKEVESEKQNDVINKQSDGAALKIARNKSEIQTKLNDSKDEQIALMDVMVNAVNKIAIKNIKIAFQSAFLGGWRSDTGEVVMNAGPLKQQCATCPLPADSSLKAMLFCRTFFAYGFSDSNNSTFIDNKPSSQISNYQSLPGVSLSHKESIFLKLNKRINALELNMSLSSEYLSELSRRYVKQLNESRLYSDRLLKSVENVTQNTLRNAKQKFDKQITEIKREMKQLSLMVKTLWSNFKTFECPLSTTSTVNNNDDNQISSSSSVQKHLGHVPYPNGYLWTIEQLIILIVISQICAIFVVLLLERCYRHYAYWNKSTLNNVIDERFELLFKSYSTRQDGVEEYRECMCSNDNLKSSQTVTSEPNYALKKIKLESSDIIDGIYPLIEIIVLDSYCIEAVGRYSADREIFEIFLCEVQVQSFD</sequence>
<dbReference type="OrthoDB" id="266334at2759"/>
<dbReference type="InterPro" id="IPR045120">
    <property type="entry name" value="Suco/Slp1-like"/>
</dbReference>
<dbReference type="PROSITE" id="PS51469">
    <property type="entry name" value="SUN"/>
    <property type="match status" value="1"/>
</dbReference>
<evidence type="ECO:0000259" key="6">
    <source>
        <dbReference type="PROSITE" id="PS51469"/>
    </source>
</evidence>
<evidence type="ECO:0000256" key="3">
    <source>
        <dbReference type="ARBA" id="ARBA00022989"/>
    </source>
</evidence>
<keyword evidence="4 5" id="KW-0472">Membrane</keyword>
<dbReference type="Proteomes" id="UP000267096">
    <property type="component" value="Unassembled WGS sequence"/>
</dbReference>
<dbReference type="GO" id="GO:0005737">
    <property type="term" value="C:cytoplasm"/>
    <property type="evidence" value="ECO:0007669"/>
    <property type="project" value="TreeGrafter"/>
</dbReference>
<dbReference type="InterPro" id="IPR012919">
    <property type="entry name" value="SUN_dom"/>
</dbReference>
<feature type="transmembrane region" description="Helical" evidence="5">
    <location>
        <begin position="497"/>
        <end position="515"/>
    </location>
</feature>
<dbReference type="SUPFAM" id="SSF49785">
    <property type="entry name" value="Galactose-binding domain-like"/>
    <property type="match status" value="1"/>
</dbReference>
<gene>
    <name evidence="7" type="ORF">ASIM_LOCUS10332</name>
</gene>
<evidence type="ECO:0000313" key="8">
    <source>
        <dbReference type="Proteomes" id="UP000267096"/>
    </source>
</evidence>
<dbReference type="Pfam" id="PF07738">
    <property type="entry name" value="Sad1_UNC"/>
    <property type="match status" value="1"/>
</dbReference>
<reference evidence="9" key="1">
    <citation type="submission" date="2016-04" db="UniProtKB">
        <authorList>
            <consortium name="WormBaseParasite"/>
        </authorList>
    </citation>
    <scope>IDENTIFICATION</scope>
</reference>
<evidence type="ECO:0000256" key="5">
    <source>
        <dbReference type="SAM" id="Phobius"/>
    </source>
</evidence>
<dbReference type="PANTHER" id="PTHR12953">
    <property type="entry name" value="MEMBRANE PROTEIN CH1 RELATED"/>
    <property type="match status" value="1"/>
</dbReference>
<evidence type="ECO:0000313" key="9">
    <source>
        <dbReference type="WBParaSite" id="ASIM_0001077401-mRNA-1"/>
    </source>
</evidence>
<reference evidence="7 8" key="2">
    <citation type="submission" date="2018-11" db="EMBL/GenBank/DDBJ databases">
        <authorList>
            <consortium name="Pathogen Informatics"/>
        </authorList>
    </citation>
    <scope>NUCLEOTIDE SEQUENCE [LARGE SCALE GENOMIC DNA]</scope>
</reference>
<dbReference type="PANTHER" id="PTHR12953:SF0">
    <property type="entry name" value="SUN DOMAIN-CONTAINING OSSIFICATION FACTOR"/>
    <property type="match status" value="1"/>
</dbReference>
<accession>A0A158PN12</accession>
<keyword evidence="2 5" id="KW-0812">Transmembrane</keyword>
<keyword evidence="8" id="KW-1185">Reference proteome</keyword>
<dbReference type="WBParaSite" id="ASIM_0001077401-mRNA-1">
    <property type="protein sequence ID" value="ASIM_0001077401-mRNA-1"/>
    <property type="gene ID" value="ASIM_0001077401"/>
</dbReference>
<name>A0A158PN12_ANISI</name>
<keyword evidence="3 5" id="KW-1133">Transmembrane helix</keyword>
<dbReference type="InterPro" id="IPR008979">
    <property type="entry name" value="Galactose-bd-like_sf"/>
</dbReference>
<evidence type="ECO:0000256" key="2">
    <source>
        <dbReference type="ARBA" id="ARBA00022692"/>
    </source>
</evidence>
<protein>
    <submittedName>
        <fullName evidence="9">Chromosome 1 open reading frame 9 (inferred by orthology to a human protein)</fullName>
    </submittedName>
</protein>
<evidence type="ECO:0000256" key="1">
    <source>
        <dbReference type="ARBA" id="ARBA00004308"/>
    </source>
</evidence>
<dbReference type="Gene3D" id="2.60.120.260">
    <property type="entry name" value="Galactose-binding domain-like"/>
    <property type="match status" value="1"/>
</dbReference>